<evidence type="ECO:0000256" key="3">
    <source>
        <dbReference type="ARBA" id="ARBA00012663"/>
    </source>
</evidence>
<dbReference type="InterPro" id="IPR025705">
    <property type="entry name" value="Beta_hexosaminidase_sua/sub"/>
</dbReference>
<sequence length="181" mass="20524">MAAAKLNVLHWHLTDDQGWRFASKRYPKLTELASDGLFYTQDQMREVVRYATARGVRVVPEIDMPGHASAIAVAYPELMSAPGPYEMERHWGVLKPVMDPTKEATYAFAGAMVAELAAIFPDPYLHIGGDEVDDSQWKANPAIQQFMRDNKLADSHALQAYFNRKLETILEKNQRQMVGWD</sequence>
<evidence type="ECO:0000256" key="6">
    <source>
        <dbReference type="PIRSR" id="PIRSR625705-1"/>
    </source>
</evidence>
<dbReference type="GO" id="GO:0005975">
    <property type="term" value="P:carbohydrate metabolic process"/>
    <property type="evidence" value="ECO:0007669"/>
    <property type="project" value="InterPro"/>
</dbReference>
<reference evidence="8 9" key="1">
    <citation type="submission" date="2019-05" db="EMBL/GenBank/DDBJ databases">
        <authorList>
            <consortium name="Pathogen Informatics"/>
        </authorList>
    </citation>
    <scope>NUCLEOTIDE SEQUENCE [LARGE SCALE GENOMIC DNA]</scope>
    <source>
        <strain evidence="8 9">NCTC13032</strain>
    </source>
</reference>
<dbReference type="InterPro" id="IPR015883">
    <property type="entry name" value="Glyco_hydro_20_cat"/>
</dbReference>
<protein>
    <recommendedName>
        <fullName evidence="3">beta-N-acetylhexosaminidase</fullName>
        <ecNumber evidence="3">3.2.1.52</ecNumber>
    </recommendedName>
    <alternativeName>
        <fullName evidence="5">Beta-N-acetylhexosaminidase</fullName>
    </alternativeName>
</protein>
<accession>A0A4U9HIZ3</accession>
<evidence type="ECO:0000313" key="8">
    <source>
        <dbReference type="EMBL" id="VTP63131.1"/>
    </source>
</evidence>
<keyword evidence="8" id="KW-0326">Glycosidase</keyword>
<evidence type="ECO:0000256" key="2">
    <source>
        <dbReference type="ARBA" id="ARBA00006285"/>
    </source>
</evidence>
<dbReference type="GO" id="GO:0030203">
    <property type="term" value="P:glycosaminoglycan metabolic process"/>
    <property type="evidence" value="ECO:0007669"/>
    <property type="project" value="TreeGrafter"/>
</dbReference>
<name>A0A4U9HIZ3_9ENTR</name>
<dbReference type="GO" id="GO:0016020">
    <property type="term" value="C:membrane"/>
    <property type="evidence" value="ECO:0007669"/>
    <property type="project" value="TreeGrafter"/>
</dbReference>
<feature type="active site" description="Proton donor" evidence="6">
    <location>
        <position position="131"/>
    </location>
</feature>
<dbReference type="Proteomes" id="UP000310719">
    <property type="component" value="Chromosome"/>
</dbReference>
<dbReference type="InterPro" id="IPR017853">
    <property type="entry name" value="GH"/>
</dbReference>
<proteinExistence type="inferred from homology"/>
<evidence type="ECO:0000313" key="9">
    <source>
        <dbReference type="Proteomes" id="UP000310719"/>
    </source>
</evidence>
<dbReference type="GO" id="GO:0004563">
    <property type="term" value="F:beta-N-acetylhexosaminidase activity"/>
    <property type="evidence" value="ECO:0007669"/>
    <property type="project" value="UniProtKB-EC"/>
</dbReference>
<dbReference type="Gene3D" id="3.20.20.80">
    <property type="entry name" value="Glycosidases"/>
    <property type="match status" value="1"/>
</dbReference>
<evidence type="ECO:0000256" key="4">
    <source>
        <dbReference type="ARBA" id="ARBA00022801"/>
    </source>
</evidence>
<dbReference type="AlphaFoldDB" id="A0A4U9HIZ3"/>
<gene>
    <name evidence="8" type="primary">exo I</name>
    <name evidence="8" type="ORF">NCTC13032_00706</name>
</gene>
<evidence type="ECO:0000256" key="1">
    <source>
        <dbReference type="ARBA" id="ARBA00001231"/>
    </source>
</evidence>
<dbReference type="EMBL" id="LR590464">
    <property type="protein sequence ID" value="VTP63131.1"/>
    <property type="molecule type" value="Genomic_DNA"/>
</dbReference>
<dbReference type="PANTHER" id="PTHR22600">
    <property type="entry name" value="BETA-HEXOSAMINIDASE"/>
    <property type="match status" value="1"/>
</dbReference>
<dbReference type="PANTHER" id="PTHR22600:SF57">
    <property type="entry name" value="BETA-N-ACETYLHEXOSAMINIDASE"/>
    <property type="match status" value="1"/>
</dbReference>
<evidence type="ECO:0000256" key="5">
    <source>
        <dbReference type="ARBA" id="ARBA00030512"/>
    </source>
</evidence>
<dbReference type="EC" id="3.2.1.52" evidence="3"/>
<evidence type="ECO:0000259" key="7">
    <source>
        <dbReference type="Pfam" id="PF00728"/>
    </source>
</evidence>
<comment type="similarity">
    <text evidence="2">Belongs to the glycosyl hydrolase 20 family.</text>
</comment>
<dbReference type="SUPFAM" id="SSF51445">
    <property type="entry name" value="(Trans)glycosidases"/>
    <property type="match status" value="1"/>
</dbReference>
<keyword evidence="4 8" id="KW-0378">Hydrolase</keyword>
<dbReference type="Pfam" id="PF00728">
    <property type="entry name" value="Glyco_hydro_20"/>
    <property type="match status" value="1"/>
</dbReference>
<organism evidence="8 9">
    <name type="scientific">Leclercia adecarboxylata</name>
    <dbReference type="NCBI Taxonomy" id="83655"/>
    <lineage>
        <taxon>Bacteria</taxon>
        <taxon>Pseudomonadati</taxon>
        <taxon>Pseudomonadota</taxon>
        <taxon>Gammaproteobacteria</taxon>
        <taxon>Enterobacterales</taxon>
        <taxon>Enterobacteriaceae</taxon>
        <taxon>Leclercia</taxon>
    </lineage>
</organism>
<dbReference type="PRINTS" id="PR00738">
    <property type="entry name" value="GLHYDRLASE20"/>
</dbReference>
<comment type="catalytic activity">
    <reaction evidence="1">
        <text>Hydrolysis of terminal non-reducing N-acetyl-D-hexosamine residues in N-acetyl-beta-D-hexosaminides.</text>
        <dbReference type="EC" id="3.2.1.52"/>
    </reaction>
</comment>
<feature type="domain" description="Glycoside hydrolase family 20 catalytic" evidence="7">
    <location>
        <begin position="1"/>
        <end position="181"/>
    </location>
</feature>